<reference evidence="9" key="1">
    <citation type="journal article" date="2020" name="bioRxiv">
        <title>Comparative genomics of Chlamydomonas.</title>
        <authorList>
            <person name="Craig R.J."/>
            <person name="Hasan A.R."/>
            <person name="Ness R.W."/>
            <person name="Keightley P.D."/>
        </authorList>
    </citation>
    <scope>NUCLEOTIDE SEQUENCE</scope>
    <source>
        <strain evidence="9">CCAP 11/173</strain>
    </source>
</reference>
<keyword evidence="5" id="KW-1133">Transmembrane helix</keyword>
<evidence type="ECO:0000256" key="1">
    <source>
        <dbReference type="ARBA" id="ARBA00004606"/>
    </source>
</evidence>
<evidence type="ECO:0000313" key="10">
    <source>
        <dbReference type="Proteomes" id="UP000613740"/>
    </source>
</evidence>
<keyword evidence="10" id="KW-1185">Reference proteome</keyword>
<dbReference type="Gene3D" id="3.90.550.50">
    <property type="match status" value="1"/>
</dbReference>
<organism evidence="9 10">
    <name type="scientific">Chlamydomonas schloesseri</name>
    <dbReference type="NCBI Taxonomy" id="2026947"/>
    <lineage>
        <taxon>Eukaryota</taxon>
        <taxon>Viridiplantae</taxon>
        <taxon>Chlorophyta</taxon>
        <taxon>core chlorophytes</taxon>
        <taxon>Chlorophyceae</taxon>
        <taxon>CS clade</taxon>
        <taxon>Chlamydomonadales</taxon>
        <taxon>Chlamydomonadaceae</taxon>
        <taxon>Chlamydomonas</taxon>
    </lineage>
</organism>
<protein>
    <submittedName>
        <fullName evidence="9">Uncharacterized protein</fullName>
    </submittedName>
</protein>
<comment type="subcellular location">
    <subcellularLocation>
        <location evidence="1">Membrane</location>
        <topology evidence="1">Single-pass type II membrane protein</topology>
    </subcellularLocation>
</comment>
<sequence>MSRKLNRAATLASGVQLLLVALLLLAAAPTGARWTATRKIPRPTARAPSPHTASSTAASASSRAQTATTTSSRTSSASSTTRAAAQSTRVMRSSTRGSKEPDQQQQQQPQQQQQQPLPRDEDLVLVLPTAPQRLELAHTSARAARGLDAVGAGSTPVRAVFVLNESRLAAELQHTYGRSHNETYLAWPDRPDRRRPGDARVALAPWLAAGELKYSFKWMLFGDDDTLFFLDGVKDVLRDYDPELPYIITDSFWHRDKQYMQEAPRCLPCHVTPAYRDWAAARPDHHVPRLRPGQVPAVFAAPPVPPVGCPCTPDLACAYTLGVSTEISEADKASKQPVAWSGDSKRWGFPADYPGAPCDYSVFHGGSGVLLSVAAMRLISFDQALECMYDFPANISSAPGSFKAMAHGDRMASRCFWLHGLALTDPGLALTKHRLSSYVGRAMDSDSANRHALERVLEQHLGPEWLWSVLHMVAAHVRHSNMSAATMRRMAALYGGARYRAAAALVAAGLPPRGELDAHTAATPAELARLLPQEAWEAAASGMPTSTVAAAAARARAKADRAAGAAAGVVLGRGAVAESGTGVADEGEQVDALRPQRLS</sequence>
<gene>
    <name evidence="9" type="ORF">HYH02_013126</name>
</gene>
<feature type="compositionally biased region" description="Low complexity" evidence="7">
    <location>
        <begin position="103"/>
        <end position="116"/>
    </location>
</feature>
<accession>A0A835W0Y0</accession>
<evidence type="ECO:0000313" key="9">
    <source>
        <dbReference type="EMBL" id="KAG2432056.1"/>
    </source>
</evidence>
<feature type="signal peptide" evidence="8">
    <location>
        <begin position="1"/>
        <end position="32"/>
    </location>
</feature>
<evidence type="ECO:0000256" key="7">
    <source>
        <dbReference type="SAM" id="MobiDB-lite"/>
    </source>
</evidence>
<feature type="region of interest" description="Disordered" evidence="7">
    <location>
        <begin position="36"/>
        <end position="118"/>
    </location>
</feature>
<dbReference type="Proteomes" id="UP000613740">
    <property type="component" value="Unassembled WGS sequence"/>
</dbReference>
<dbReference type="EMBL" id="JAEHOD010000069">
    <property type="protein sequence ID" value="KAG2432056.1"/>
    <property type="molecule type" value="Genomic_DNA"/>
</dbReference>
<evidence type="ECO:0000256" key="4">
    <source>
        <dbReference type="ARBA" id="ARBA00022968"/>
    </source>
</evidence>
<name>A0A835W0Y0_9CHLO</name>
<evidence type="ECO:0000256" key="3">
    <source>
        <dbReference type="ARBA" id="ARBA00022692"/>
    </source>
</evidence>
<proteinExistence type="inferred from homology"/>
<keyword evidence="6" id="KW-0472">Membrane</keyword>
<feature type="compositionally biased region" description="Low complexity" evidence="7">
    <location>
        <begin position="42"/>
        <end position="89"/>
    </location>
</feature>
<keyword evidence="3" id="KW-0812">Transmembrane</keyword>
<dbReference type="OrthoDB" id="414175at2759"/>
<dbReference type="GO" id="GO:0016020">
    <property type="term" value="C:membrane"/>
    <property type="evidence" value="ECO:0007669"/>
    <property type="project" value="UniProtKB-SubCell"/>
</dbReference>
<evidence type="ECO:0000256" key="8">
    <source>
        <dbReference type="SAM" id="SignalP"/>
    </source>
</evidence>
<keyword evidence="4" id="KW-0735">Signal-anchor</keyword>
<dbReference type="InterPro" id="IPR026050">
    <property type="entry name" value="C1GALT1/C1GALT1_chp1"/>
</dbReference>
<dbReference type="AlphaFoldDB" id="A0A835W0Y0"/>
<dbReference type="PANTHER" id="PTHR23033:SF50">
    <property type="entry name" value="HEXOSYLTRANSFERASE"/>
    <property type="match status" value="1"/>
</dbReference>
<feature type="region of interest" description="Disordered" evidence="7">
    <location>
        <begin position="578"/>
        <end position="599"/>
    </location>
</feature>
<comment type="similarity">
    <text evidence="2">Belongs to the glycosyltransferase 31 family. Beta3-Gal-T subfamily.</text>
</comment>
<feature type="chain" id="PRO_5032891695" evidence="8">
    <location>
        <begin position="33"/>
        <end position="599"/>
    </location>
</feature>
<evidence type="ECO:0000256" key="2">
    <source>
        <dbReference type="ARBA" id="ARBA00006462"/>
    </source>
</evidence>
<evidence type="ECO:0000256" key="5">
    <source>
        <dbReference type="ARBA" id="ARBA00022989"/>
    </source>
</evidence>
<comment type="caution">
    <text evidence="9">The sequence shown here is derived from an EMBL/GenBank/DDBJ whole genome shotgun (WGS) entry which is preliminary data.</text>
</comment>
<dbReference type="PANTHER" id="PTHR23033">
    <property type="entry name" value="BETA1,3-GALACTOSYLTRANSFERASE"/>
    <property type="match status" value="1"/>
</dbReference>
<keyword evidence="8" id="KW-0732">Signal</keyword>
<evidence type="ECO:0000256" key="6">
    <source>
        <dbReference type="ARBA" id="ARBA00023136"/>
    </source>
</evidence>